<comment type="caution">
    <text evidence="2">The sequence shown here is derived from an EMBL/GenBank/DDBJ whole genome shotgun (WGS) entry which is preliminary data.</text>
</comment>
<dbReference type="AlphaFoldDB" id="A0AAD9IDE0"/>
<feature type="compositionally biased region" description="Polar residues" evidence="1">
    <location>
        <begin position="393"/>
        <end position="405"/>
    </location>
</feature>
<feature type="region of interest" description="Disordered" evidence="1">
    <location>
        <begin position="385"/>
        <end position="415"/>
    </location>
</feature>
<reference evidence="2" key="1">
    <citation type="submission" date="2021-01" db="EMBL/GenBank/DDBJ databases">
        <authorList>
            <person name="Eckstrom K.M.E."/>
        </authorList>
    </citation>
    <scope>NUCLEOTIDE SEQUENCE</scope>
    <source>
        <strain evidence="2">UVCC 0001</strain>
    </source>
</reference>
<evidence type="ECO:0000256" key="1">
    <source>
        <dbReference type="SAM" id="MobiDB-lite"/>
    </source>
</evidence>
<dbReference type="PANTHER" id="PTHR34958">
    <property type="entry name" value="CONDITIONAL LOSS-OF-GROWTH 1"/>
    <property type="match status" value="1"/>
</dbReference>
<feature type="compositionally biased region" description="Low complexity" evidence="1">
    <location>
        <begin position="237"/>
        <end position="252"/>
    </location>
</feature>
<sequence length="636" mass="67786">MFHARYYPPLSHTEMDWHPLDSMHLSLDARVDFQEALRPSRPAGASRRAAEAASLAAGYKPYAQQEALDMGAPAVSAVVEAVLGPAAAGAAPQAGAFASLPPETLWDPAEGGAAWGVAAGASTGEVAAAILVKLIMDNYLAAGARAAYAPSLFLLQTALTSGTPAQQARVFDLLFNLSLHGELLFQSPLADGPAADLAPPELGGEEAEWQRTVNRALRSAAYATSDPTLPGRRRARAAAGAAGAAPPLSGSHGRARRGSRSQGAGEEGAEPEPWPLPPGSRPPGTGADARSDSFQHWLRLLLFRLLLRLSSLEGVSESVWVAALCTLTHFSVHDGRTVRALVEELPLSVVAALLDRAREWRWAPTVVEWLVTLACNLCYSRGEGAAGAGSRSLKSPSATESLRSSTNRRRTGHSQPASELWWPSAHLDVDRVLDFGGMRQLLRCYREAATHQAQNNVFCVLYDYITTPQGQHEYDPLAPWLGQSAHSSEVVALGAALLHLRAAQALRPLFLAGTPGAMPTLADELATQMAAVQAVNPGRVIAVPPAFVGELLGCLEDLACHASQVPRALEERLRRSLEVVAAEEAPENAAAAMREDAFIWDALVDCLRDQSELGGEIARGWLLQLLLTSAERELQR</sequence>
<keyword evidence="3" id="KW-1185">Reference proteome</keyword>
<dbReference type="Proteomes" id="UP001255856">
    <property type="component" value="Unassembled WGS sequence"/>
</dbReference>
<proteinExistence type="predicted"/>
<dbReference type="PANTHER" id="PTHR34958:SF1">
    <property type="entry name" value="ARMADILLO-LIKE HELICAL DOMAIN-CONTAINING PROTEIN"/>
    <property type="match status" value="1"/>
</dbReference>
<organism evidence="2 3">
    <name type="scientific">Prototheca wickerhamii</name>
    <dbReference type="NCBI Taxonomy" id="3111"/>
    <lineage>
        <taxon>Eukaryota</taxon>
        <taxon>Viridiplantae</taxon>
        <taxon>Chlorophyta</taxon>
        <taxon>core chlorophytes</taxon>
        <taxon>Trebouxiophyceae</taxon>
        <taxon>Chlorellales</taxon>
        <taxon>Chlorellaceae</taxon>
        <taxon>Prototheca</taxon>
    </lineage>
</organism>
<dbReference type="EMBL" id="JASFZW010000012">
    <property type="protein sequence ID" value="KAK2075964.1"/>
    <property type="molecule type" value="Genomic_DNA"/>
</dbReference>
<gene>
    <name evidence="2" type="ORF">QBZ16_001300</name>
</gene>
<feature type="region of interest" description="Disordered" evidence="1">
    <location>
        <begin position="224"/>
        <end position="289"/>
    </location>
</feature>
<feature type="compositionally biased region" description="Pro residues" evidence="1">
    <location>
        <begin position="272"/>
        <end position="281"/>
    </location>
</feature>
<protein>
    <submittedName>
        <fullName evidence="2">Uncharacterized protein</fullName>
    </submittedName>
</protein>
<evidence type="ECO:0000313" key="2">
    <source>
        <dbReference type="EMBL" id="KAK2075964.1"/>
    </source>
</evidence>
<accession>A0AAD9IDE0</accession>
<name>A0AAD9IDE0_PROWI</name>
<evidence type="ECO:0000313" key="3">
    <source>
        <dbReference type="Proteomes" id="UP001255856"/>
    </source>
</evidence>